<organism evidence="4 5">
    <name type="scientific">Notothenia coriiceps</name>
    <name type="common">black rockcod</name>
    <dbReference type="NCBI Taxonomy" id="8208"/>
    <lineage>
        <taxon>Eukaryota</taxon>
        <taxon>Metazoa</taxon>
        <taxon>Chordata</taxon>
        <taxon>Craniata</taxon>
        <taxon>Vertebrata</taxon>
        <taxon>Euteleostomi</taxon>
        <taxon>Actinopterygii</taxon>
        <taxon>Neopterygii</taxon>
        <taxon>Teleostei</taxon>
        <taxon>Neoteleostei</taxon>
        <taxon>Acanthomorphata</taxon>
        <taxon>Eupercaria</taxon>
        <taxon>Perciformes</taxon>
        <taxon>Notothenioidei</taxon>
        <taxon>Nototheniidae</taxon>
        <taxon>Notothenia</taxon>
    </lineage>
</organism>
<dbReference type="SMART" id="SM00832">
    <property type="entry name" value="C8"/>
    <property type="match status" value="1"/>
</dbReference>
<dbReference type="InterPro" id="IPR014853">
    <property type="entry name" value="VWF/SSPO/ZAN-like_Cys-rich_dom"/>
</dbReference>
<evidence type="ECO:0000313" key="5">
    <source>
        <dbReference type="RefSeq" id="XP_010772046.1"/>
    </source>
</evidence>
<dbReference type="GeneID" id="104947681"/>
<name>A0A6I9NCE0_9TELE</name>
<evidence type="ECO:0000259" key="3">
    <source>
        <dbReference type="PROSITE" id="PS51233"/>
    </source>
</evidence>
<dbReference type="KEGG" id="ncc:104947681"/>
<dbReference type="PANTHER" id="PTHR11339:SF228">
    <property type="entry name" value="OTOGELIN"/>
    <property type="match status" value="1"/>
</dbReference>
<evidence type="ECO:0000313" key="4">
    <source>
        <dbReference type="Proteomes" id="UP000504611"/>
    </source>
</evidence>
<dbReference type="RefSeq" id="XP_010772046.1">
    <property type="nucleotide sequence ID" value="XM_010773744.1"/>
</dbReference>
<dbReference type="Pfam" id="PF00094">
    <property type="entry name" value="VWD"/>
    <property type="match status" value="1"/>
</dbReference>
<accession>A0A6I9NCE0</accession>
<proteinExistence type="predicted"/>
<dbReference type="InterPro" id="IPR050780">
    <property type="entry name" value="Mucin_vWF_Thrombospondin_sf"/>
</dbReference>
<feature type="non-terminal residue" evidence="5">
    <location>
        <position position="237"/>
    </location>
</feature>
<keyword evidence="2" id="KW-0325">Glycoprotein</keyword>
<dbReference type="OrthoDB" id="8921018at2759"/>
<feature type="domain" description="VWFD" evidence="3">
    <location>
        <begin position="1"/>
        <end position="149"/>
    </location>
</feature>
<dbReference type="Proteomes" id="UP000504611">
    <property type="component" value="Unplaced"/>
</dbReference>
<sequence>MAATVWDNASLPYPAILSQLQNLDGACIQSVNLVIDEDPRTEITLSHVGEVFMAGQYRISLPYSDDLFNIQELSSMFLQVKTAFGLRLQYSWKEFRIYLQADEQWKDDTVGLCGTFNGNIQDDFLSPSGMIESTPHLFGNAWRVSSACSTTLSTPQLDPCDTHQQAVAYASEMCDVLNQDLFSACHEYLSPTSFHQQCRSDTCKCGTPCLCSALAHYARHCRRFSIIVDFRSQIPDC</sequence>
<evidence type="ECO:0000256" key="1">
    <source>
        <dbReference type="ARBA" id="ARBA00023157"/>
    </source>
</evidence>
<protein>
    <submittedName>
        <fullName evidence="5">Otogelin-like</fullName>
    </submittedName>
</protein>
<dbReference type="GO" id="GO:0005615">
    <property type="term" value="C:extracellular space"/>
    <property type="evidence" value="ECO:0007669"/>
    <property type="project" value="TreeGrafter"/>
</dbReference>
<dbReference type="GO" id="GO:0031012">
    <property type="term" value="C:extracellular matrix"/>
    <property type="evidence" value="ECO:0007669"/>
    <property type="project" value="TreeGrafter"/>
</dbReference>
<dbReference type="Pfam" id="PF08742">
    <property type="entry name" value="C8"/>
    <property type="match status" value="1"/>
</dbReference>
<dbReference type="PROSITE" id="PS51233">
    <property type="entry name" value="VWFD"/>
    <property type="match status" value="1"/>
</dbReference>
<keyword evidence="1" id="KW-1015">Disulfide bond</keyword>
<evidence type="ECO:0000256" key="2">
    <source>
        <dbReference type="ARBA" id="ARBA00023180"/>
    </source>
</evidence>
<keyword evidence="4" id="KW-1185">Reference proteome</keyword>
<dbReference type="InterPro" id="IPR001846">
    <property type="entry name" value="VWF_type-D"/>
</dbReference>
<gene>
    <name evidence="5" type="primary">LOC104947681</name>
</gene>
<reference evidence="5" key="1">
    <citation type="submission" date="2025-08" db="UniProtKB">
        <authorList>
            <consortium name="RefSeq"/>
        </authorList>
    </citation>
    <scope>IDENTIFICATION</scope>
    <source>
        <tissue evidence="5">Muscle</tissue>
    </source>
</reference>
<dbReference type="PANTHER" id="PTHR11339">
    <property type="entry name" value="EXTRACELLULAR MATRIX GLYCOPROTEIN RELATED"/>
    <property type="match status" value="1"/>
</dbReference>
<dbReference type="AlphaFoldDB" id="A0A6I9NCE0"/>